<feature type="transmembrane region" description="Helical" evidence="2">
    <location>
        <begin position="271"/>
        <end position="290"/>
    </location>
</feature>
<dbReference type="EMBL" id="CDMZ01000456">
    <property type="protein sequence ID" value="CEM14720.1"/>
    <property type="molecule type" value="Genomic_DNA"/>
</dbReference>
<reference evidence="3" key="1">
    <citation type="submission" date="2014-11" db="EMBL/GenBank/DDBJ databases">
        <authorList>
            <person name="Otto D Thomas"/>
            <person name="Naeem Raeece"/>
        </authorList>
    </citation>
    <scope>NUCLEOTIDE SEQUENCE</scope>
</reference>
<accession>A0A0G4FL62</accession>
<feature type="transmembrane region" description="Helical" evidence="2">
    <location>
        <begin position="243"/>
        <end position="259"/>
    </location>
</feature>
<gene>
    <name evidence="3" type="ORF">Cvel_17582</name>
</gene>
<keyword evidence="2" id="KW-0472">Membrane</keyword>
<keyword evidence="2" id="KW-1133">Transmembrane helix</keyword>
<protein>
    <submittedName>
        <fullName evidence="3">Uncharacterized protein</fullName>
    </submittedName>
</protein>
<keyword evidence="2" id="KW-0812">Transmembrane</keyword>
<feature type="transmembrane region" description="Helical" evidence="2">
    <location>
        <begin position="202"/>
        <end position="223"/>
    </location>
</feature>
<evidence type="ECO:0000256" key="1">
    <source>
        <dbReference type="SAM" id="MobiDB-lite"/>
    </source>
</evidence>
<evidence type="ECO:0000256" key="2">
    <source>
        <dbReference type="SAM" id="Phobius"/>
    </source>
</evidence>
<organism evidence="3">
    <name type="scientific">Chromera velia CCMP2878</name>
    <dbReference type="NCBI Taxonomy" id="1169474"/>
    <lineage>
        <taxon>Eukaryota</taxon>
        <taxon>Sar</taxon>
        <taxon>Alveolata</taxon>
        <taxon>Colpodellida</taxon>
        <taxon>Chromeraceae</taxon>
        <taxon>Chromera</taxon>
    </lineage>
</organism>
<name>A0A0G4FL62_9ALVE</name>
<proteinExistence type="predicted"/>
<dbReference type="VEuPathDB" id="CryptoDB:Cvel_17582"/>
<feature type="compositionally biased region" description="Low complexity" evidence="1">
    <location>
        <begin position="125"/>
        <end position="135"/>
    </location>
</feature>
<dbReference type="AlphaFoldDB" id="A0A0G4FL62"/>
<feature type="transmembrane region" description="Helical" evidence="2">
    <location>
        <begin position="168"/>
        <end position="190"/>
    </location>
</feature>
<feature type="compositionally biased region" description="Polar residues" evidence="1">
    <location>
        <begin position="38"/>
        <end position="50"/>
    </location>
</feature>
<feature type="region of interest" description="Disordered" evidence="1">
    <location>
        <begin position="31"/>
        <end position="135"/>
    </location>
</feature>
<evidence type="ECO:0000313" key="3">
    <source>
        <dbReference type="EMBL" id="CEM14720.1"/>
    </source>
</evidence>
<dbReference type="PhylomeDB" id="A0A0G4FL62"/>
<sequence>MLISVRCGLACPSRLGLLSGIGRLPSQRLKSVRPWGPNGQTCVQTASLTAGTPWRRQRESETGRGKRATQVPSPSPSSQDQKERSSRTLRKPNSNKDPPKSSQSSQVRRDATPTTSAPSAEISTAAPAPRPAVRVESYETDIPKHKAHNKTLFEYLPPYARTRKVPSLYFWLSVGMAVPLGLGCIAVHVLPRTSLKGWARDSLNACIHYACALITFQAAVHVGLGLSEFALPPQTKRKWMYNLFRYVYPLWTLCFAVYSSRKMESQTPFEAVITLGAQFITLLAADYYAYEFCIVPPWFYWHRFRINSACVLALVVLSLSEQMATRGRVTRLNM</sequence>
<feature type="compositionally biased region" description="Polar residues" evidence="1">
    <location>
        <begin position="91"/>
        <end position="122"/>
    </location>
</feature>